<dbReference type="OrthoDB" id="9786494at2"/>
<dbReference type="Proteomes" id="UP000068382">
    <property type="component" value="Unassembled WGS sequence"/>
</dbReference>
<dbReference type="GO" id="GO:0016645">
    <property type="term" value="F:oxidoreductase activity, acting on the CH-NH group of donors"/>
    <property type="evidence" value="ECO:0007669"/>
    <property type="project" value="InterPro"/>
</dbReference>
<dbReference type="RefSeq" id="WP_068247486.1">
    <property type="nucleotide sequence ID" value="NZ_LPUY01000099.1"/>
</dbReference>
<sequence>MADQQARLSWRDGSLPVSDQFDDPYFSLHNGLLETEHVFLAGNDLPLRFGTGFQIAELGFGTGLNMLAAWRAWEDSGQAGALRFTSFEAYPMRPADMARALEAFPAITPWAERFLEAWSGGGRCDLGTLRLEVVIGDARQTVPSWTSAADAWFLDGFSPAKNPELWQDDLMQAVADHTRDSGTAATYTAAGFVRRGLAAAGFQVTRTAGFGHKRHMTQARLAPTQTTETSKG</sequence>
<name>A0A132BU28_9RHOB</name>
<dbReference type="NCBIfam" id="NF033855">
    <property type="entry name" value="tRNA_MNMC2"/>
    <property type="match status" value="1"/>
</dbReference>
<dbReference type="InterPro" id="IPR029063">
    <property type="entry name" value="SAM-dependent_MTases_sf"/>
</dbReference>
<gene>
    <name evidence="2" type="primary">mnmC_2</name>
    <name evidence="2" type="ORF">TRIHO_38160</name>
</gene>
<proteinExistence type="predicted"/>
<evidence type="ECO:0000313" key="2">
    <source>
        <dbReference type="EMBL" id="KUP91327.1"/>
    </source>
</evidence>
<protein>
    <submittedName>
        <fullName evidence="2">tRNA 5-methylaminomethyl-2-thiouridine biosynthesis bifunctional protein MnmC</fullName>
    </submittedName>
</protein>
<dbReference type="PATRIC" id="fig|1768241.3.peg.3981"/>
<dbReference type="Gene3D" id="3.40.50.150">
    <property type="entry name" value="Vaccinia Virus protein VP39"/>
    <property type="match status" value="1"/>
</dbReference>
<comment type="caution">
    <text evidence="2">The sequence shown here is derived from an EMBL/GenBank/DDBJ whole genome shotgun (WGS) entry which is preliminary data.</text>
</comment>
<dbReference type="InterPro" id="IPR047785">
    <property type="entry name" value="tRNA_MNMC2"/>
</dbReference>
<keyword evidence="3" id="KW-1185">Reference proteome</keyword>
<evidence type="ECO:0000313" key="3">
    <source>
        <dbReference type="Proteomes" id="UP000068382"/>
    </source>
</evidence>
<dbReference type="GO" id="GO:0004808">
    <property type="term" value="F:tRNA (5-methylaminomethyl-2-thiouridylate)(34)-methyltransferase activity"/>
    <property type="evidence" value="ECO:0007669"/>
    <property type="project" value="InterPro"/>
</dbReference>
<evidence type="ECO:0000259" key="1">
    <source>
        <dbReference type="Pfam" id="PF05430"/>
    </source>
</evidence>
<dbReference type="Pfam" id="PF05430">
    <property type="entry name" value="Methyltransf_30"/>
    <property type="match status" value="1"/>
</dbReference>
<dbReference type="PANTHER" id="PTHR39963:SF1">
    <property type="entry name" value="MNMC-LIKE METHYLTRANSFERASE DOMAIN-CONTAINING PROTEIN"/>
    <property type="match status" value="1"/>
</dbReference>
<feature type="domain" description="MnmC-like methyltransferase" evidence="1">
    <location>
        <begin position="110"/>
        <end position="220"/>
    </location>
</feature>
<dbReference type="AlphaFoldDB" id="A0A132BU28"/>
<dbReference type="InterPro" id="IPR008471">
    <property type="entry name" value="MnmC-like_methylTransf"/>
</dbReference>
<reference evidence="2 3" key="1">
    <citation type="submission" date="2015-12" db="EMBL/GenBank/DDBJ databases">
        <title>Genome sequence of the marine Rhodobacteraceae strain O3.65, Candidatus Tritonibacter horizontis.</title>
        <authorList>
            <person name="Poehlein A."/>
            <person name="Giebel H.A."/>
            <person name="Voget S."/>
            <person name="Brinkhoff T."/>
        </authorList>
    </citation>
    <scope>NUCLEOTIDE SEQUENCE [LARGE SCALE GENOMIC DNA]</scope>
    <source>
        <strain evidence="2 3">O3.65</strain>
    </source>
</reference>
<dbReference type="EMBL" id="LPUY01000099">
    <property type="protein sequence ID" value="KUP91327.1"/>
    <property type="molecule type" value="Genomic_DNA"/>
</dbReference>
<accession>A0A132BU28</accession>
<organism evidence="2 3">
    <name type="scientific">Tritonibacter horizontis</name>
    <dbReference type="NCBI Taxonomy" id="1768241"/>
    <lineage>
        <taxon>Bacteria</taxon>
        <taxon>Pseudomonadati</taxon>
        <taxon>Pseudomonadota</taxon>
        <taxon>Alphaproteobacteria</taxon>
        <taxon>Rhodobacterales</taxon>
        <taxon>Paracoccaceae</taxon>
        <taxon>Tritonibacter</taxon>
    </lineage>
</organism>
<dbReference type="SUPFAM" id="SSF53335">
    <property type="entry name" value="S-adenosyl-L-methionine-dependent methyltransferases"/>
    <property type="match status" value="1"/>
</dbReference>
<dbReference type="PANTHER" id="PTHR39963">
    <property type="entry name" value="SLL0983 PROTEIN"/>
    <property type="match status" value="1"/>
</dbReference>